<evidence type="ECO:0008006" key="4">
    <source>
        <dbReference type="Google" id="ProtNLM"/>
    </source>
</evidence>
<reference evidence="3" key="1">
    <citation type="submission" date="2015-02" db="EMBL/GenBank/DDBJ databases">
        <title>Genome sequencing for Strongylocentrotus purpuratus.</title>
        <authorList>
            <person name="Murali S."/>
            <person name="Liu Y."/>
            <person name="Vee V."/>
            <person name="English A."/>
            <person name="Wang M."/>
            <person name="Skinner E."/>
            <person name="Han Y."/>
            <person name="Muzny D.M."/>
            <person name="Worley K.C."/>
            <person name="Gibbs R.A."/>
        </authorList>
    </citation>
    <scope>NUCLEOTIDE SEQUENCE</scope>
</reference>
<dbReference type="EnsemblMetazoa" id="XM_011681535">
    <property type="protein sequence ID" value="XP_011679837"/>
    <property type="gene ID" value="LOC577784"/>
</dbReference>
<accession>A0A7M7RFP8</accession>
<name>A0A7M7RFP8_STRPU</name>
<feature type="transmembrane region" description="Helical" evidence="1">
    <location>
        <begin position="55"/>
        <end position="75"/>
    </location>
</feature>
<evidence type="ECO:0000313" key="2">
    <source>
        <dbReference type="EnsemblMetazoa" id="XP_799401"/>
    </source>
</evidence>
<feature type="transmembrane region" description="Helical" evidence="1">
    <location>
        <begin position="87"/>
        <end position="117"/>
    </location>
</feature>
<dbReference type="GeneID" id="115927490"/>
<feature type="transmembrane region" description="Helical" evidence="1">
    <location>
        <begin position="7"/>
        <end position="35"/>
    </location>
</feature>
<dbReference type="EnsemblMetazoa" id="XM_794308">
    <property type="protein sequence ID" value="XP_799401"/>
    <property type="gene ID" value="LOC577784"/>
</dbReference>
<dbReference type="KEGG" id="spu:577784"/>
<proteinExistence type="predicted"/>
<reference evidence="2" key="2">
    <citation type="submission" date="2021-01" db="UniProtKB">
        <authorList>
            <consortium name="EnsemblMetazoa"/>
        </authorList>
    </citation>
    <scope>IDENTIFICATION</scope>
</reference>
<dbReference type="RefSeq" id="XP_011679837.1">
    <property type="nucleotide sequence ID" value="XM_011681535.2"/>
</dbReference>
<dbReference type="AlphaFoldDB" id="A0A7M7RFP8"/>
<keyword evidence="1" id="KW-0812">Transmembrane</keyword>
<dbReference type="RefSeq" id="XP_030849349.1">
    <property type="nucleotide sequence ID" value="XM_030993489.1"/>
</dbReference>
<dbReference type="KEGG" id="spu:115927490"/>
<evidence type="ECO:0000256" key="1">
    <source>
        <dbReference type="SAM" id="Phobius"/>
    </source>
</evidence>
<protein>
    <recommendedName>
        <fullName evidence="4">Transmembrane protein</fullName>
    </recommendedName>
</protein>
<sequence length="182" mass="19311">MGIRRQFIGFTGAVQVLLTLVMFAMGATLSDIAIVQGVVQGSADDSSIDSMAIGVPLWGGIVILMCGAGNIVEAFTARSSRKRKNDLLPCSIGAFLANLIAFVVSGIIIGIFSWSIYEVASTFIIAVSTVLLSASIIFLMSMLAMFVDCMTVCLSTGPSQPRPYIVDYDHGPPRGPVHVYKA</sequence>
<keyword evidence="1" id="KW-1133">Transmembrane helix</keyword>
<dbReference type="EnsemblMetazoa" id="XM_030993489">
    <property type="protein sequence ID" value="XP_030849349"/>
    <property type="gene ID" value="LOC115927490"/>
</dbReference>
<dbReference type="RefSeq" id="XP_799401.1">
    <property type="nucleotide sequence ID" value="XM_794308.5"/>
</dbReference>
<keyword evidence="1" id="KW-0472">Membrane</keyword>
<evidence type="ECO:0000313" key="3">
    <source>
        <dbReference type="Proteomes" id="UP000007110"/>
    </source>
</evidence>
<dbReference type="OMA" id="PPAHIYK"/>
<feature type="transmembrane region" description="Helical" evidence="1">
    <location>
        <begin position="123"/>
        <end position="147"/>
    </location>
</feature>
<organism evidence="2 3">
    <name type="scientific">Strongylocentrotus purpuratus</name>
    <name type="common">Purple sea urchin</name>
    <dbReference type="NCBI Taxonomy" id="7668"/>
    <lineage>
        <taxon>Eukaryota</taxon>
        <taxon>Metazoa</taxon>
        <taxon>Echinodermata</taxon>
        <taxon>Eleutherozoa</taxon>
        <taxon>Echinozoa</taxon>
        <taxon>Echinoidea</taxon>
        <taxon>Euechinoidea</taxon>
        <taxon>Echinacea</taxon>
        <taxon>Camarodonta</taxon>
        <taxon>Echinidea</taxon>
        <taxon>Strongylocentrotidae</taxon>
        <taxon>Strongylocentrotus</taxon>
    </lineage>
</organism>
<dbReference type="GeneID" id="577784"/>
<dbReference type="OrthoDB" id="10043409at2759"/>
<dbReference type="InParanoid" id="A0A7M7RFP8"/>
<keyword evidence="3" id="KW-1185">Reference proteome</keyword>
<dbReference type="Proteomes" id="UP000007110">
    <property type="component" value="Unassembled WGS sequence"/>
</dbReference>